<feature type="domain" description="NlpC/P60" evidence="5">
    <location>
        <begin position="300"/>
        <end position="422"/>
    </location>
</feature>
<evidence type="ECO:0000256" key="1">
    <source>
        <dbReference type="ARBA" id="ARBA00007074"/>
    </source>
</evidence>
<dbReference type="InterPro" id="IPR000064">
    <property type="entry name" value="NLP_P60_dom"/>
</dbReference>
<dbReference type="PANTHER" id="PTHR47359">
    <property type="entry name" value="PEPTIDOGLYCAN DL-ENDOPEPTIDASE CWLO"/>
    <property type="match status" value="1"/>
</dbReference>
<dbReference type="PROSITE" id="PS51935">
    <property type="entry name" value="NLPC_P60"/>
    <property type="match status" value="1"/>
</dbReference>
<keyword evidence="2" id="KW-0645">Protease</keyword>
<organism evidence="6 7">
    <name type="scientific">Nocardioides soli</name>
    <dbReference type="NCBI Taxonomy" id="1036020"/>
    <lineage>
        <taxon>Bacteria</taxon>
        <taxon>Bacillati</taxon>
        <taxon>Actinomycetota</taxon>
        <taxon>Actinomycetes</taxon>
        <taxon>Propionibacteriales</taxon>
        <taxon>Nocardioidaceae</taxon>
        <taxon>Nocardioides</taxon>
    </lineage>
</organism>
<dbReference type="GO" id="GO:0006508">
    <property type="term" value="P:proteolysis"/>
    <property type="evidence" value="ECO:0007669"/>
    <property type="project" value="UniProtKB-KW"/>
</dbReference>
<reference evidence="6 7" key="1">
    <citation type="submission" date="2020-08" db="EMBL/GenBank/DDBJ databases">
        <title>Sequencing the genomes of 1000 actinobacteria strains.</title>
        <authorList>
            <person name="Klenk H.-P."/>
        </authorList>
    </citation>
    <scope>NUCLEOTIDE SEQUENCE [LARGE SCALE GENOMIC DNA]</scope>
    <source>
        <strain evidence="6 7">DSM 105498</strain>
    </source>
</reference>
<dbReference type="RefSeq" id="WP_183590982.1">
    <property type="nucleotide sequence ID" value="NZ_JACHWR010000001.1"/>
</dbReference>
<protein>
    <recommendedName>
        <fullName evidence="5">NlpC/P60 domain-containing protein</fullName>
    </recommendedName>
</protein>
<evidence type="ECO:0000256" key="2">
    <source>
        <dbReference type="ARBA" id="ARBA00022670"/>
    </source>
</evidence>
<proteinExistence type="inferred from homology"/>
<dbReference type="GO" id="GO:0008234">
    <property type="term" value="F:cysteine-type peptidase activity"/>
    <property type="evidence" value="ECO:0007669"/>
    <property type="project" value="UniProtKB-KW"/>
</dbReference>
<accession>A0A7W4YZR5</accession>
<keyword evidence="7" id="KW-1185">Reference proteome</keyword>
<evidence type="ECO:0000313" key="6">
    <source>
        <dbReference type="EMBL" id="MBB3041028.1"/>
    </source>
</evidence>
<comment type="caution">
    <text evidence="6">The sequence shown here is derived from an EMBL/GenBank/DDBJ whole genome shotgun (WGS) entry which is preliminary data.</text>
</comment>
<evidence type="ECO:0000313" key="7">
    <source>
        <dbReference type="Proteomes" id="UP000589626"/>
    </source>
</evidence>
<dbReference type="EMBL" id="JACHWR010000001">
    <property type="protein sequence ID" value="MBB3041028.1"/>
    <property type="molecule type" value="Genomic_DNA"/>
</dbReference>
<dbReference type="SUPFAM" id="SSF54001">
    <property type="entry name" value="Cysteine proteinases"/>
    <property type="match status" value="1"/>
</dbReference>
<comment type="similarity">
    <text evidence="1">Belongs to the peptidase C40 family.</text>
</comment>
<sequence>MVTNAAVVLLEELNLRNGRRSSMLELEEAIVEPPELLLTMSGACTLTLVVGDATRVLTRSPLIGEKSWSTVLGIRFELAAVRKVGDRITLTYEDGVTAALRRRKGKQVIPGKSMTRTAIVARQVNEARVPALIYPGAKRKVGKPVKRGGDTSAWELTGSLAEEVNLRRFSTGTQLVFASDEWLMDRLEPVALAENQGAVRNIDFDLDQGKRASRATVQLDATAGAMPPGLPVMLGDDMGPAAGRWLVQDFRRSLSSTQVTVTLTRARHVLAEPKASSRGDLGDDSFVTGSGSDTGGKAATAARAKMVAFALAQNGKPYVYGGHGPSVWDCSGLVQGATAAAGHVLPAPSSSQAAAVAGAGKGMSIDAAIRTRGALLFIQTSTAHHVAISLGNGSTIEAMNPEAGVAIGSAAGRGWTSAGYWI</sequence>
<dbReference type="Pfam" id="PF00877">
    <property type="entry name" value="NLPC_P60"/>
    <property type="match status" value="1"/>
</dbReference>
<dbReference type="InterPro" id="IPR038765">
    <property type="entry name" value="Papain-like_cys_pep_sf"/>
</dbReference>
<keyword evidence="4" id="KW-0788">Thiol protease</keyword>
<evidence type="ECO:0000259" key="5">
    <source>
        <dbReference type="PROSITE" id="PS51935"/>
    </source>
</evidence>
<dbReference type="PANTHER" id="PTHR47359:SF3">
    <property type="entry name" value="NLP_P60 DOMAIN-CONTAINING PROTEIN-RELATED"/>
    <property type="match status" value="1"/>
</dbReference>
<keyword evidence="3" id="KW-0378">Hydrolase</keyword>
<evidence type="ECO:0000256" key="3">
    <source>
        <dbReference type="ARBA" id="ARBA00022801"/>
    </source>
</evidence>
<evidence type="ECO:0000256" key="4">
    <source>
        <dbReference type="ARBA" id="ARBA00022807"/>
    </source>
</evidence>
<dbReference type="Gene3D" id="3.90.1720.10">
    <property type="entry name" value="endopeptidase domain like (from Nostoc punctiforme)"/>
    <property type="match status" value="1"/>
</dbReference>
<dbReference type="Proteomes" id="UP000589626">
    <property type="component" value="Unassembled WGS sequence"/>
</dbReference>
<name>A0A7W4YZR5_9ACTN</name>
<dbReference type="AlphaFoldDB" id="A0A7W4YZR5"/>
<dbReference type="InterPro" id="IPR051794">
    <property type="entry name" value="PG_Endopeptidase_C40"/>
</dbReference>
<gene>
    <name evidence="6" type="ORF">FHU40_000829</name>
</gene>